<keyword evidence="5" id="KW-0677">Repeat</keyword>
<feature type="repeat" description="LDL-receptor class B" evidence="12">
    <location>
        <begin position="554"/>
        <end position="598"/>
    </location>
</feature>
<dbReference type="SUPFAM" id="SSF63825">
    <property type="entry name" value="YWTD domain"/>
    <property type="match status" value="5"/>
</dbReference>
<keyword evidence="16" id="KW-1185">Reference proteome</keyword>
<evidence type="ECO:0000259" key="14">
    <source>
        <dbReference type="PROSITE" id="PS50026"/>
    </source>
</evidence>
<dbReference type="PRINTS" id="PR00261">
    <property type="entry name" value="LDLRECEPTOR"/>
</dbReference>
<feature type="disulfide bond" evidence="10">
    <location>
        <begin position="1582"/>
        <end position="1591"/>
    </location>
</feature>
<gene>
    <name evidence="15" type="ORF">NTEN_LOCUS24148</name>
</gene>
<feature type="domain" description="EGF-like" evidence="14">
    <location>
        <begin position="1627"/>
        <end position="1663"/>
    </location>
</feature>
<feature type="non-terminal residue" evidence="15">
    <location>
        <position position="1"/>
    </location>
</feature>
<keyword evidence="7 10" id="KW-1015">Disulfide bond</keyword>
<feature type="disulfide bond" evidence="11">
    <location>
        <begin position="1082"/>
        <end position="1097"/>
    </location>
</feature>
<feature type="disulfide bond" evidence="10">
    <location>
        <begin position="1691"/>
        <end position="1708"/>
    </location>
</feature>
<evidence type="ECO:0000256" key="11">
    <source>
        <dbReference type="PROSITE-ProRule" id="PRU00124"/>
    </source>
</evidence>
<evidence type="ECO:0000256" key="4">
    <source>
        <dbReference type="ARBA" id="ARBA00022729"/>
    </source>
</evidence>
<keyword evidence="8" id="KW-0675">Receptor</keyword>
<dbReference type="InterPro" id="IPR050778">
    <property type="entry name" value="Cueball_EGF_LRP_Nidogen"/>
</dbReference>
<name>A0A6H5HTY2_9HEMI</name>
<dbReference type="EMBL" id="CADCXU010035406">
    <property type="protein sequence ID" value="CAB0020575.1"/>
    <property type="molecule type" value="Genomic_DNA"/>
</dbReference>
<evidence type="ECO:0000256" key="9">
    <source>
        <dbReference type="ARBA" id="ARBA00023180"/>
    </source>
</evidence>
<evidence type="ECO:0000256" key="12">
    <source>
        <dbReference type="PROSITE-ProRule" id="PRU00461"/>
    </source>
</evidence>
<sequence>TQSCREGQVMCPTSSKCIPSAWRCDGDYDCYLDNILDQWDEDPAECGPKSTCPWNTVQCGKPPGKCLHLQQFCDGVKDCEDGEDEGPHCDTAKSYCERKHCARKCALTINDTICYCDDGFKLQPDNITCTAVTHIALDWVSGNWYFLDDSREMILLCTGNFKYCLIVIDINLNKPHGIALDPTKGYMFFTKWGTVRPMLERAQLDGTERKTLVSEKIVYPYGITVDYAVQHVYWVDTYLDFIERIDYDGRNRKTVRKGYPVINNRSSFLLFGKGRPGMIKGIPMTPNLKPGPSEEATVPVTNLNRPTTLDYHVASQYIYWADQHPYVKKLMIRSNESKCIHNSQVCDGEADCSDGSDELVAPKGPCSVWARISSATMASAFRLTIAATETTTVATVAMKKTANSSVAVSSSTVRRCRPAFPKAKSATMSSIAKEERMRCRDTLRDLQQSSRDQVRGSEDVQCSSFDFKFEKHHSPGFPPYADHGLYLLDGCHRRENLSRIAHSRLLLFWTDWDALAPRIESSAMTGEHRKVIVQISQISNGAWPNGLTLDYTTLRVYWIDARSDSIHSVDYDGGDHKVVLKGHDLLSHPFAISLYGMHVYWTDWRSNSVLRADKRTGASVTALQRTLTQPFDIQVLHPSRQPRDNDVVLLLVRPSEIRGVDLNQPFYHTIPTISLPQVNSPTEIDFDSSTTAIFWPETRGNHVKMSSLTPGLSKVIIDTGIENPQGFSIDWISKNMFVSSSSHSKINIFACNLQGEYFTNIYENNLAKHKDEQGEIEGSFDESRTTSIGRIRTMGPSLGSSETARGGTWLSVNLKIQTHWPSIGLRFINYGHTRKSPRPVREEQQQQYFGQQQRLKFVLAQVDPYAGKLFWADEGTKPHIICRSDLDGTDVTPIQALGSLGYVSGLALNIQFDGNKPVCRCSHGLPSGGTCEPPSAFLAYSLVDRIDTVNLVGEMDHNPPLPSISSDQFMRNAIELDLGNLNNIVAHVTLQVVIKLQPLDKPRGIAVDVCDSRIYWTNWNNQHPSIQVMIVLVVVGRMHEMNCEQRNCEEDLKYVLNGRKNGPNTFTNCANTTACILDTWKCDGQNDCWDNSDEENCPTKPAEKRCPDFTYLFWTDWSDKPHIGRAGMDGSEQKFIVTEGATDKMTAATDLTSRQIARNSSAILDNSNATTPIARIRRTFATASTNAAIALTRKTATTTIAWKVSSSVRQPLIRQGNAFLRRHDATVTRTVLAEKTRPTARKCAGKRNDSHAPTAIASPSFGSATAATTAATIRTRSRPCALSGLALPTNTDAATTSASHISACATASPIVRTNRTNGPVANRTAAASRTSSPAIRGSASKRMQRLPTPELSDFIFDVRDNDVLHAADYDWTTGLFYVARESSIFVYRRNARGVAQYKTLLQDIGQVEDLALDVERGRLYWCEIIKKMAAINVARMDGTQPKILLMSKRRGEIVWPTDLAIDRATGRLYFADVKRRVIESIDPNGQNKRIIYKAEKGSELIPYKIEVFEDTLYVATHHTNKGTCYVDLAAAPDSNGQYPLKCHCPHEWTGDQCQTPDKCCLNGGTCLNMEAGLNKGLNKCSCPPGYTGQWCEICPGLNCQNSAICLSDEFGRPACNCTPGFTGSLCNETHCTGFCQNGGTCSQPANGGPVCACPEFFYGRRCEVEKCPENFYGTECESKYLGLINPCSNYCQGGGVCTLLTHSSEPLCTCIDRTRSGKRCEECRLSCPEDYCVDRARQFRQSGLRDDGGEDQSVGGRLVHSGRSEFPFEISPPSVRFDFEAIHLPTAVQLQFRLAIAGFLSDSTVTVKQYSCCGRMARRRQWSTGSKIHRTTPVRMYIHGYLDTATAFDVKASLSILASYMSGKIFDNPELFLSQKISGDSKDKASIGMLLRLRRNPRSHLYPDLFRRMRPRDMRRTRCVQMRAGLRWPKIQT</sequence>
<feature type="repeat" description="LDL-receptor class B" evidence="12">
    <location>
        <begin position="185"/>
        <end position="229"/>
    </location>
</feature>
<dbReference type="PROSITE" id="PS50068">
    <property type="entry name" value="LDLRA_2"/>
    <property type="match status" value="4"/>
</dbReference>
<feature type="domain" description="EGF-like" evidence="14">
    <location>
        <begin position="1683"/>
        <end position="1721"/>
    </location>
</feature>
<evidence type="ECO:0000256" key="1">
    <source>
        <dbReference type="ARBA" id="ARBA00004167"/>
    </source>
</evidence>
<feature type="region of interest" description="Disordered" evidence="13">
    <location>
        <begin position="1238"/>
        <end position="1257"/>
    </location>
</feature>
<dbReference type="InterPro" id="IPR011042">
    <property type="entry name" value="6-blade_b-propeller_TolB-like"/>
</dbReference>
<dbReference type="InterPro" id="IPR036055">
    <property type="entry name" value="LDL_receptor-like_sf"/>
</dbReference>
<dbReference type="Gene3D" id="2.120.10.30">
    <property type="entry name" value="TolB, C-terminal domain"/>
    <property type="match status" value="6"/>
</dbReference>
<dbReference type="PROSITE" id="PS50026">
    <property type="entry name" value="EGF_3"/>
    <property type="match status" value="3"/>
</dbReference>
<feature type="compositionally biased region" description="Low complexity" evidence="13">
    <location>
        <begin position="1323"/>
        <end position="1332"/>
    </location>
</feature>
<evidence type="ECO:0000256" key="3">
    <source>
        <dbReference type="ARBA" id="ARBA00022583"/>
    </source>
</evidence>
<protein>
    <recommendedName>
        <fullName evidence="14">EGF-like domain-containing protein</fullName>
    </recommendedName>
</protein>
<dbReference type="Pfam" id="PF00057">
    <property type="entry name" value="Ldl_recept_a"/>
    <property type="match status" value="3"/>
</dbReference>
<evidence type="ECO:0000256" key="7">
    <source>
        <dbReference type="ARBA" id="ARBA00023157"/>
    </source>
</evidence>
<keyword evidence="4" id="KW-0732">Signal</keyword>
<keyword evidence="9" id="KW-0325">Glycoprotein</keyword>
<dbReference type="Proteomes" id="UP000479000">
    <property type="component" value="Unassembled WGS sequence"/>
</dbReference>
<dbReference type="SMART" id="SM00135">
    <property type="entry name" value="LY"/>
    <property type="match status" value="12"/>
</dbReference>
<dbReference type="PROSITE" id="PS00022">
    <property type="entry name" value="EGF_1"/>
    <property type="match status" value="2"/>
</dbReference>
<dbReference type="FunFam" id="2.120.10.30:FF:000241">
    <property type="entry name" value="Low-density lipoprotein receptor-related protein 6"/>
    <property type="match status" value="1"/>
</dbReference>
<dbReference type="PROSITE" id="PS01209">
    <property type="entry name" value="LDLRA_1"/>
    <property type="match status" value="1"/>
</dbReference>
<dbReference type="PANTHER" id="PTHR46513:SF13">
    <property type="entry name" value="EGF-LIKE DOMAIN-CONTAINING PROTEIN"/>
    <property type="match status" value="1"/>
</dbReference>
<dbReference type="SMART" id="SM00181">
    <property type="entry name" value="EGF"/>
    <property type="match status" value="5"/>
</dbReference>
<accession>A0A6H5HTY2</accession>
<keyword evidence="3" id="KW-0254">Endocytosis</keyword>
<feature type="disulfide bond" evidence="10">
    <location>
        <begin position="1631"/>
        <end position="1641"/>
    </location>
</feature>
<dbReference type="PANTHER" id="PTHR46513">
    <property type="entry name" value="VITELLOGENIN RECEPTOR-LIKE PROTEIN-RELATED-RELATED"/>
    <property type="match status" value="1"/>
</dbReference>
<dbReference type="InterPro" id="IPR000742">
    <property type="entry name" value="EGF"/>
</dbReference>
<dbReference type="GO" id="GO:0016020">
    <property type="term" value="C:membrane"/>
    <property type="evidence" value="ECO:0007669"/>
    <property type="project" value="UniProtKB-SubCell"/>
</dbReference>
<evidence type="ECO:0000256" key="5">
    <source>
        <dbReference type="ARBA" id="ARBA00022737"/>
    </source>
</evidence>
<dbReference type="SMART" id="SM00192">
    <property type="entry name" value="LDLa"/>
    <property type="match status" value="4"/>
</dbReference>
<dbReference type="PROSITE" id="PS51120">
    <property type="entry name" value="LDLRB"/>
    <property type="match status" value="2"/>
</dbReference>
<comment type="caution">
    <text evidence="10">Lacks conserved residue(s) required for the propagation of feature annotation.</text>
</comment>
<dbReference type="CDD" id="cd00054">
    <property type="entry name" value="EGF_CA"/>
    <property type="match status" value="2"/>
</dbReference>
<feature type="non-terminal residue" evidence="15">
    <location>
        <position position="1933"/>
    </location>
</feature>
<dbReference type="SUPFAM" id="SSF57424">
    <property type="entry name" value="LDL receptor-like module"/>
    <property type="match status" value="4"/>
</dbReference>
<evidence type="ECO:0000313" key="15">
    <source>
        <dbReference type="EMBL" id="CAB0020575.1"/>
    </source>
</evidence>
<evidence type="ECO:0000256" key="6">
    <source>
        <dbReference type="ARBA" id="ARBA00023136"/>
    </source>
</evidence>
<dbReference type="InterPro" id="IPR023415">
    <property type="entry name" value="LDLR_class-A_CS"/>
</dbReference>
<evidence type="ECO:0000256" key="8">
    <source>
        <dbReference type="ARBA" id="ARBA00023170"/>
    </source>
</evidence>
<dbReference type="Gene3D" id="2.10.25.10">
    <property type="entry name" value="Laminin"/>
    <property type="match status" value="3"/>
</dbReference>
<dbReference type="CDD" id="cd00112">
    <property type="entry name" value="LDLa"/>
    <property type="match status" value="4"/>
</dbReference>
<dbReference type="Pfam" id="PF00058">
    <property type="entry name" value="Ldl_recept_b"/>
    <property type="match status" value="4"/>
</dbReference>
<evidence type="ECO:0000256" key="13">
    <source>
        <dbReference type="SAM" id="MobiDB-lite"/>
    </source>
</evidence>
<dbReference type="InterPro" id="IPR000033">
    <property type="entry name" value="LDLR_classB_rpt"/>
</dbReference>
<feature type="domain" description="EGF-like" evidence="14">
    <location>
        <begin position="1549"/>
        <end position="1592"/>
    </location>
</feature>
<evidence type="ECO:0000256" key="2">
    <source>
        <dbReference type="ARBA" id="ARBA00022536"/>
    </source>
</evidence>
<evidence type="ECO:0000256" key="10">
    <source>
        <dbReference type="PROSITE-ProRule" id="PRU00076"/>
    </source>
</evidence>
<feature type="disulfide bond" evidence="10">
    <location>
        <begin position="1653"/>
        <end position="1662"/>
    </location>
</feature>
<feature type="disulfide bond" evidence="10">
    <location>
        <begin position="1687"/>
        <end position="1697"/>
    </location>
</feature>
<proteinExistence type="predicted"/>
<dbReference type="OrthoDB" id="6590662at2759"/>
<dbReference type="GO" id="GO:0006897">
    <property type="term" value="P:endocytosis"/>
    <property type="evidence" value="ECO:0007669"/>
    <property type="project" value="UniProtKB-KW"/>
</dbReference>
<organism evidence="15 16">
    <name type="scientific">Nesidiocoris tenuis</name>
    <dbReference type="NCBI Taxonomy" id="355587"/>
    <lineage>
        <taxon>Eukaryota</taxon>
        <taxon>Metazoa</taxon>
        <taxon>Ecdysozoa</taxon>
        <taxon>Arthropoda</taxon>
        <taxon>Hexapoda</taxon>
        <taxon>Insecta</taxon>
        <taxon>Pterygota</taxon>
        <taxon>Neoptera</taxon>
        <taxon>Paraneoptera</taxon>
        <taxon>Hemiptera</taxon>
        <taxon>Heteroptera</taxon>
        <taxon>Panheteroptera</taxon>
        <taxon>Cimicomorpha</taxon>
        <taxon>Miridae</taxon>
        <taxon>Dicyphina</taxon>
        <taxon>Nesidiocoris</taxon>
    </lineage>
</organism>
<dbReference type="InterPro" id="IPR002172">
    <property type="entry name" value="LDrepeatLR_classA_rpt"/>
</dbReference>
<feature type="region of interest" description="Disordered" evidence="13">
    <location>
        <begin position="1315"/>
        <end position="1343"/>
    </location>
</feature>
<keyword evidence="6" id="KW-0472">Membrane</keyword>
<keyword evidence="2 10" id="KW-0245">EGF-like domain</keyword>
<evidence type="ECO:0000313" key="16">
    <source>
        <dbReference type="Proteomes" id="UP000479000"/>
    </source>
</evidence>
<reference evidence="15 16" key="1">
    <citation type="submission" date="2020-02" db="EMBL/GenBank/DDBJ databases">
        <authorList>
            <person name="Ferguson B K."/>
        </authorList>
    </citation>
    <scope>NUCLEOTIDE SEQUENCE [LARGE SCALE GENOMIC DNA]</scope>
</reference>
<dbReference type="Gene3D" id="4.10.400.10">
    <property type="entry name" value="Low-density Lipoprotein Receptor"/>
    <property type="match status" value="4"/>
</dbReference>
<comment type="subcellular location">
    <subcellularLocation>
        <location evidence="1">Membrane</location>
        <topology evidence="1">Single-pass membrane protein</topology>
    </subcellularLocation>
</comment>
<dbReference type="SUPFAM" id="SSF57196">
    <property type="entry name" value="EGF/Laminin"/>
    <property type="match status" value="1"/>
</dbReference>